<accession>A0A3P8LCR8</accession>
<name>A0A3P8LCR8_TSUPA</name>
<gene>
    <name evidence="1" type="ORF">NCTC10741_00474</name>
</gene>
<proteinExistence type="predicted"/>
<evidence type="ECO:0000313" key="2">
    <source>
        <dbReference type="Proteomes" id="UP000271626"/>
    </source>
</evidence>
<sequence length="288" mass="31882">MGFDAHVLKVMISSPGDTTDEVQAVKDALYGWNGSRSENAETVLLPRFWKTDAVPTLSSSGGQSVINSQLLDDADIVIVLFDSRLGQATDTAVSGTAEEIERADGAGKPVHVWFSDEPIDRHTDLKELGRLKKFRDELEDKGLLGVYADLNDLAYKVRDAVESDISKMGLGTPSVKRKGEHAKPRAKIRSWREQDGIDRRSGAAKFKTRNRLVLENLSDTVTAEGLTVDLGELESWVRRPTTEPFDLPPDSPLEWVALLVGDIPPQLTVTFRWTEDGNEHSFDQPLTI</sequence>
<protein>
    <recommendedName>
        <fullName evidence="3">DUF4062 domain-containing protein</fullName>
    </recommendedName>
</protein>
<dbReference type="OrthoDB" id="9784936at2"/>
<evidence type="ECO:0000313" key="1">
    <source>
        <dbReference type="EMBL" id="VDR37372.1"/>
    </source>
</evidence>
<dbReference type="AlphaFoldDB" id="A0A3P8LCR8"/>
<evidence type="ECO:0008006" key="3">
    <source>
        <dbReference type="Google" id="ProtNLM"/>
    </source>
</evidence>
<reference evidence="1 2" key="1">
    <citation type="submission" date="2018-12" db="EMBL/GenBank/DDBJ databases">
        <authorList>
            <consortium name="Pathogen Informatics"/>
        </authorList>
    </citation>
    <scope>NUCLEOTIDE SEQUENCE [LARGE SCALE GENOMIC DNA]</scope>
    <source>
        <strain evidence="1 2">NCTC10741</strain>
    </source>
</reference>
<organism evidence="1 2">
    <name type="scientific">Tsukamurella paurometabola</name>
    <name type="common">Corynebacterium paurometabolum</name>
    <dbReference type="NCBI Taxonomy" id="2061"/>
    <lineage>
        <taxon>Bacteria</taxon>
        <taxon>Bacillati</taxon>
        <taxon>Actinomycetota</taxon>
        <taxon>Actinomycetes</taxon>
        <taxon>Mycobacteriales</taxon>
        <taxon>Tsukamurellaceae</taxon>
        <taxon>Tsukamurella</taxon>
    </lineage>
</organism>
<dbReference type="Proteomes" id="UP000271626">
    <property type="component" value="Chromosome"/>
</dbReference>
<dbReference type="EMBL" id="LR131273">
    <property type="protein sequence ID" value="VDR37372.1"/>
    <property type="molecule type" value="Genomic_DNA"/>
</dbReference>
<dbReference type="RefSeq" id="WP_126194769.1">
    <property type="nucleotide sequence ID" value="NZ_CP085954.1"/>
</dbReference>